<evidence type="ECO:0000256" key="3">
    <source>
        <dbReference type="ARBA" id="ARBA00022452"/>
    </source>
</evidence>
<dbReference type="SUPFAM" id="SSF49464">
    <property type="entry name" value="Carboxypeptidase regulatory domain-like"/>
    <property type="match status" value="1"/>
</dbReference>
<reference evidence="9 10" key="1">
    <citation type="submission" date="2018-08" db="EMBL/GenBank/DDBJ databases">
        <title>Genomic Encyclopedia of Archaeal and Bacterial Type Strains, Phase II (KMG-II): from individual species to whole genera.</title>
        <authorList>
            <person name="Goeker M."/>
        </authorList>
    </citation>
    <scope>NUCLEOTIDE SEQUENCE [LARGE SCALE GENOMIC DNA]</scope>
    <source>
        <strain evidence="9 10">DSM 15986</strain>
    </source>
</reference>
<proteinExistence type="inferred from homology"/>
<comment type="subcellular location">
    <subcellularLocation>
        <location evidence="1 7">Cell outer membrane</location>
        <topology evidence="1 7">Multi-pass membrane protein</topology>
    </subcellularLocation>
</comment>
<feature type="domain" description="TonB-dependent receptor plug" evidence="8">
    <location>
        <begin position="142"/>
        <end position="248"/>
    </location>
</feature>
<keyword evidence="3 7" id="KW-1134">Transmembrane beta strand</keyword>
<name>A0A3E0E3U7_9BACT</name>
<dbReference type="InterPro" id="IPR039426">
    <property type="entry name" value="TonB-dep_rcpt-like"/>
</dbReference>
<dbReference type="InterPro" id="IPR008969">
    <property type="entry name" value="CarboxyPept-like_regulatory"/>
</dbReference>
<evidence type="ECO:0000256" key="7">
    <source>
        <dbReference type="PROSITE-ProRule" id="PRU01360"/>
    </source>
</evidence>
<dbReference type="GO" id="GO:0009279">
    <property type="term" value="C:cell outer membrane"/>
    <property type="evidence" value="ECO:0007669"/>
    <property type="project" value="UniProtKB-SubCell"/>
</dbReference>
<dbReference type="AlphaFoldDB" id="A0A3E0E3U7"/>
<comment type="caution">
    <text evidence="9">The sequence shown here is derived from an EMBL/GenBank/DDBJ whole genome shotgun (WGS) entry which is preliminary data.</text>
</comment>
<dbReference type="Gene3D" id="2.40.170.20">
    <property type="entry name" value="TonB-dependent receptor, beta-barrel domain"/>
    <property type="match status" value="1"/>
</dbReference>
<dbReference type="InterPro" id="IPR037066">
    <property type="entry name" value="Plug_dom_sf"/>
</dbReference>
<evidence type="ECO:0000256" key="5">
    <source>
        <dbReference type="ARBA" id="ARBA00023136"/>
    </source>
</evidence>
<keyword evidence="2 7" id="KW-0813">Transport</keyword>
<keyword evidence="6 7" id="KW-0998">Cell outer membrane</keyword>
<dbReference type="EMBL" id="QUNF01000002">
    <property type="protein sequence ID" value="REG92908.1"/>
    <property type="molecule type" value="Genomic_DNA"/>
</dbReference>
<keyword evidence="4 7" id="KW-0812">Transmembrane</keyword>
<dbReference type="Gene3D" id="2.170.130.10">
    <property type="entry name" value="TonB-dependent receptor, plug domain"/>
    <property type="match status" value="1"/>
</dbReference>
<protein>
    <submittedName>
        <fullName evidence="9">TonB-linked SusC/RagA family outer membrane protein</fullName>
    </submittedName>
</protein>
<dbReference type="SUPFAM" id="SSF56935">
    <property type="entry name" value="Porins"/>
    <property type="match status" value="1"/>
</dbReference>
<dbReference type="InterPro" id="IPR023996">
    <property type="entry name" value="TonB-dep_OMP_SusC/RagA"/>
</dbReference>
<evidence type="ECO:0000313" key="9">
    <source>
        <dbReference type="EMBL" id="REG92908.1"/>
    </source>
</evidence>
<gene>
    <name evidence="9" type="ORF">C8N25_102314</name>
</gene>
<keyword evidence="5 7" id="KW-0472">Membrane</keyword>
<dbReference type="Pfam" id="PF13715">
    <property type="entry name" value="CarbopepD_reg_2"/>
    <property type="match status" value="1"/>
</dbReference>
<evidence type="ECO:0000256" key="1">
    <source>
        <dbReference type="ARBA" id="ARBA00004571"/>
    </source>
</evidence>
<dbReference type="InterPro" id="IPR036942">
    <property type="entry name" value="Beta-barrel_TonB_sf"/>
</dbReference>
<dbReference type="FunFam" id="2.60.40.1120:FF:000003">
    <property type="entry name" value="Outer membrane protein Omp121"/>
    <property type="match status" value="1"/>
</dbReference>
<organism evidence="9 10">
    <name type="scientific">Algoriphagus antarcticus</name>
    <dbReference type="NCBI Taxonomy" id="238540"/>
    <lineage>
        <taxon>Bacteria</taxon>
        <taxon>Pseudomonadati</taxon>
        <taxon>Bacteroidota</taxon>
        <taxon>Cytophagia</taxon>
        <taxon>Cytophagales</taxon>
        <taxon>Cyclobacteriaceae</taxon>
        <taxon>Algoriphagus</taxon>
    </lineage>
</organism>
<evidence type="ECO:0000256" key="2">
    <source>
        <dbReference type="ARBA" id="ARBA00022448"/>
    </source>
</evidence>
<evidence type="ECO:0000259" key="8">
    <source>
        <dbReference type="Pfam" id="PF07715"/>
    </source>
</evidence>
<evidence type="ECO:0000256" key="6">
    <source>
        <dbReference type="ARBA" id="ARBA00023237"/>
    </source>
</evidence>
<sequence length="1033" mass="113753">MFVCSMLLVTSSFISLERDNIPAKVGNDSILKESLSLDFSASIADFNKAEITITGTVSDDTGQPMPGTSILVKGTTTGVVSDFDGKYTIAVPNENSVLVFSFIGYSTQEKAVGNLSKIDVTLIADASDLEEVVVIGYGTTKKSDLTGSVISAPLKNFEEAPNTNILQALNGTTPGVNIGQVSTAGSDPSIQVRGQTSLNGNQSPLIVLDGVFYRGRISDLNPRDIQSIDILKDASSKAIYGAQAANGVIIITSKTGKKSQKPVISYSGFIASQNPANQLTPLGREDYLKSARDVDWQRGYVAPDYLTENPDWTLDNNTGFFPPLMDGLRNGTDYSWYDEVTSPGYINDQNISIRGSSDNTSYFISGGYTDQTGWMLNDKFSRVTGRINLDTDITKWLKIGINTFGSFTDYSGDSPEFNIIPTMSPLVTSQKENGEYNINPLGDFRLNPFLQAQSDNRDLRNNISAILYADVKIPFIEGLSYRVNFSNNYRWSNFSTSNPYDGGLAGRAQKNNSWTHDLLLDNIVTYTKEINSNHRLTLTGLYGFNKIVFDETRAVGTDFTNLTLSYNSLQQALIQRIGSSAWEESYLYQMGRFAYDFKRRYLFTATIRRDGFSGFSENNKFGVFPSIGLGWVISEESFLANAKNIDFLKFRASYGVTGNLTSRYSSLATVSSGTNSQYVFGDGASAENGQRIVSLSNPDLSWERTGGVNFGLDADLFDGRISANLDYYESTTTDLLWNFVLPNVTGFSNIVSNVGEINNKGLELVLNTKLIQAQDFSWDFGFNFSRNTNRIDKLIGLDRDGDGKEDDLIANNLFIGESIGTIYGFVIDGIWQVEDEIPTGFEAGLYKLKDLDGDGNITPQGDRQILGRTEPAYRFGIQNTLKYKEFTLRFFINSVQGGSNSYLGQNNPWAGVNYGTVGTAQSSNWYSEVDYWSPSNPGATYRRPGPDAGIAGQRYFDRSFVRLQDISLSYSFNSTMLDKIGMQSFKVFVSGKNLLTFTDWEGWDPETGQGLGAEAGQSLPVMKGFSLGLDVSF</sequence>
<accession>A0A3E0E3U7</accession>
<dbReference type="Pfam" id="PF07715">
    <property type="entry name" value="Plug"/>
    <property type="match status" value="1"/>
</dbReference>
<comment type="similarity">
    <text evidence="7">Belongs to the TonB-dependent receptor family.</text>
</comment>
<evidence type="ECO:0000313" key="10">
    <source>
        <dbReference type="Proteomes" id="UP000256405"/>
    </source>
</evidence>
<dbReference type="Gene3D" id="2.60.40.1120">
    <property type="entry name" value="Carboxypeptidase-like, regulatory domain"/>
    <property type="match status" value="1"/>
</dbReference>
<keyword evidence="10" id="KW-1185">Reference proteome</keyword>
<evidence type="ECO:0000256" key="4">
    <source>
        <dbReference type="ARBA" id="ARBA00022692"/>
    </source>
</evidence>
<dbReference type="PROSITE" id="PS52016">
    <property type="entry name" value="TONB_DEPENDENT_REC_3"/>
    <property type="match status" value="1"/>
</dbReference>
<dbReference type="InterPro" id="IPR023997">
    <property type="entry name" value="TonB-dep_OMP_SusC/RagA_CS"/>
</dbReference>
<dbReference type="Proteomes" id="UP000256405">
    <property type="component" value="Unassembled WGS sequence"/>
</dbReference>
<dbReference type="InterPro" id="IPR012910">
    <property type="entry name" value="Plug_dom"/>
</dbReference>
<dbReference type="NCBIfam" id="TIGR04057">
    <property type="entry name" value="SusC_RagA_signa"/>
    <property type="match status" value="1"/>
</dbReference>
<dbReference type="NCBIfam" id="TIGR04056">
    <property type="entry name" value="OMP_RagA_SusC"/>
    <property type="match status" value="1"/>
</dbReference>